<reference evidence="3" key="2">
    <citation type="journal article" date="2018" name="Plant J.">
        <title>The Sorghum bicolor reference genome: improved assembly, gene annotations, a transcriptome atlas, and signatures of genome organization.</title>
        <authorList>
            <person name="McCormick R.F."/>
            <person name="Truong S.K."/>
            <person name="Sreedasyam A."/>
            <person name="Jenkins J."/>
            <person name="Shu S."/>
            <person name="Sims D."/>
            <person name="Kennedy M."/>
            <person name="Amirebrahimi M."/>
            <person name="Weers B.D."/>
            <person name="McKinley B."/>
            <person name="Mattison A."/>
            <person name="Morishige D.T."/>
            <person name="Grimwood J."/>
            <person name="Schmutz J."/>
            <person name="Mullet J.E."/>
        </authorList>
    </citation>
    <scope>NUCLEOTIDE SEQUENCE [LARGE SCALE GENOMIC DNA]</scope>
    <source>
        <strain evidence="3">cv. BTx623</strain>
    </source>
</reference>
<proteinExistence type="predicted"/>
<protein>
    <recommendedName>
        <fullName evidence="1">Polyphenol oxidase C-terminal domain-containing protein</fullName>
    </recommendedName>
</protein>
<dbReference type="Gramene" id="KXG25774">
    <property type="protein sequence ID" value="KXG25774"/>
    <property type="gene ID" value="SORBI_3006G007600"/>
</dbReference>
<dbReference type="EMBL" id="CM000765">
    <property type="protein sequence ID" value="KXG25774.1"/>
    <property type="molecule type" value="Genomic_DNA"/>
</dbReference>
<dbReference type="GO" id="GO:0004097">
    <property type="term" value="F:catechol oxidase activity"/>
    <property type="evidence" value="ECO:0007669"/>
    <property type="project" value="InterPro"/>
</dbReference>
<evidence type="ECO:0000313" key="2">
    <source>
        <dbReference type="EMBL" id="KXG25774.1"/>
    </source>
</evidence>
<reference evidence="2 3" key="1">
    <citation type="journal article" date="2009" name="Nature">
        <title>The Sorghum bicolor genome and the diversification of grasses.</title>
        <authorList>
            <person name="Paterson A.H."/>
            <person name="Bowers J.E."/>
            <person name="Bruggmann R."/>
            <person name="Dubchak I."/>
            <person name="Grimwood J."/>
            <person name="Gundlach H."/>
            <person name="Haberer G."/>
            <person name="Hellsten U."/>
            <person name="Mitros T."/>
            <person name="Poliakov A."/>
            <person name="Schmutz J."/>
            <person name="Spannagl M."/>
            <person name="Tang H."/>
            <person name="Wang X."/>
            <person name="Wicker T."/>
            <person name="Bharti A.K."/>
            <person name="Chapman J."/>
            <person name="Feltus F.A."/>
            <person name="Gowik U."/>
            <person name="Grigoriev I.V."/>
            <person name="Lyons E."/>
            <person name="Maher C.A."/>
            <person name="Martis M."/>
            <person name="Narechania A."/>
            <person name="Otillar R.P."/>
            <person name="Penning B.W."/>
            <person name="Salamov A.A."/>
            <person name="Wang Y."/>
            <person name="Zhang L."/>
            <person name="Carpita N.C."/>
            <person name="Freeling M."/>
            <person name="Gingle A.R."/>
            <person name="Hash C.T."/>
            <person name="Keller B."/>
            <person name="Klein P."/>
            <person name="Kresovich S."/>
            <person name="McCann M.C."/>
            <person name="Ming R."/>
            <person name="Peterson D.G."/>
            <person name="Mehboob-ur-Rahman"/>
            <person name="Ware D."/>
            <person name="Westhoff P."/>
            <person name="Mayer K.F."/>
            <person name="Messing J."/>
            <person name="Rokhsar D.S."/>
        </authorList>
    </citation>
    <scope>NUCLEOTIDE SEQUENCE [LARGE SCALE GENOMIC DNA]</scope>
    <source>
        <strain evidence="3">cv. BTx623</strain>
    </source>
</reference>
<dbReference type="Proteomes" id="UP000000768">
    <property type="component" value="Chromosome 6"/>
</dbReference>
<evidence type="ECO:0000259" key="1">
    <source>
        <dbReference type="Pfam" id="PF12143"/>
    </source>
</evidence>
<organism evidence="2 3">
    <name type="scientific">Sorghum bicolor</name>
    <name type="common">Sorghum</name>
    <name type="synonym">Sorghum vulgare</name>
    <dbReference type="NCBI Taxonomy" id="4558"/>
    <lineage>
        <taxon>Eukaryota</taxon>
        <taxon>Viridiplantae</taxon>
        <taxon>Streptophyta</taxon>
        <taxon>Embryophyta</taxon>
        <taxon>Tracheophyta</taxon>
        <taxon>Spermatophyta</taxon>
        <taxon>Magnoliopsida</taxon>
        <taxon>Liliopsida</taxon>
        <taxon>Poales</taxon>
        <taxon>Poaceae</taxon>
        <taxon>PACMAD clade</taxon>
        <taxon>Panicoideae</taxon>
        <taxon>Andropogonodae</taxon>
        <taxon>Andropogoneae</taxon>
        <taxon>Sorghinae</taxon>
        <taxon>Sorghum</taxon>
    </lineage>
</organism>
<name>A0A1B6PJC4_SORBI</name>
<dbReference type="InParanoid" id="A0A1B6PJC4"/>
<accession>A0A1B6PJC4</accession>
<dbReference type="InterPro" id="IPR022740">
    <property type="entry name" value="Polyphenol_oxidase_C"/>
</dbReference>
<evidence type="ECO:0000313" key="3">
    <source>
        <dbReference type="Proteomes" id="UP000000768"/>
    </source>
</evidence>
<dbReference type="Pfam" id="PF12143">
    <property type="entry name" value="PPO1_KFDV"/>
    <property type="match status" value="1"/>
</dbReference>
<gene>
    <name evidence="2" type="ORF">SORBI_3006G007600</name>
</gene>
<feature type="domain" description="Polyphenol oxidase C-terminal" evidence="1">
    <location>
        <begin position="114"/>
        <end position="227"/>
    </location>
</feature>
<keyword evidence="3" id="KW-1185">Reference proteome</keyword>
<dbReference type="AlphaFoldDB" id="A0A1B6PJC4"/>
<sequence length="243" mass="26161">MPTVYCVWHRIGPACFPSPHVVPLPPPFSSREKMEAAIFRFCISLDINTGCREGDLHQAGCGGGKCILNSSAEHHDVKSCFVNCVLKNGCTCTGTSQGEPGGGGSAAPLPLGLPAILDKTVRVTVPRPKVSAKSPDEEEELLFELTFDPSVPRIRPIHVKLNAPRDGAALNRYSKLHSLGVVNSVTDAERVAGKAVLRYGIGKKVKDLRADGDQTIEVSFVPSPDSTLVPPTLRDVKVVYRRK</sequence>